<organism evidence="1 2">
    <name type="scientific">Popillia japonica</name>
    <name type="common">Japanese beetle</name>
    <dbReference type="NCBI Taxonomy" id="7064"/>
    <lineage>
        <taxon>Eukaryota</taxon>
        <taxon>Metazoa</taxon>
        <taxon>Ecdysozoa</taxon>
        <taxon>Arthropoda</taxon>
        <taxon>Hexapoda</taxon>
        <taxon>Insecta</taxon>
        <taxon>Pterygota</taxon>
        <taxon>Neoptera</taxon>
        <taxon>Endopterygota</taxon>
        <taxon>Coleoptera</taxon>
        <taxon>Polyphaga</taxon>
        <taxon>Scarabaeiformia</taxon>
        <taxon>Scarabaeidae</taxon>
        <taxon>Rutelinae</taxon>
        <taxon>Popillia</taxon>
    </lineage>
</organism>
<dbReference type="EMBL" id="JASPKY010000011">
    <property type="protein sequence ID" value="KAK9753731.1"/>
    <property type="molecule type" value="Genomic_DNA"/>
</dbReference>
<dbReference type="Proteomes" id="UP001458880">
    <property type="component" value="Unassembled WGS sequence"/>
</dbReference>
<reference evidence="1 2" key="1">
    <citation type="journal article" date="2024" name="BMC Genomics">
        <title>De novo assembly and annotation of Popillia japonica's genome with initial clues to its potential as an invasive pest.</title>
        <authorList>
            <person name="Cucini C."/>
            <person name="Boschi S."/>
            <person name="Funari R."/>
            <person name="Cardaioli E."/>
            <person name="Iannotti N."/>
            <person name="Marturano G."/>
            <person name="Paoli F."/>
            <person name="Bruttini M."/>
            <person name="Carapelli A."/>
            <person name="Frati F."/>
            <person name="Nardi F."/>
        </authorList>
    </citation>
    <scope>NUCLEOTIDE SEQUENCE [LARGE SCALE GENOMIC DNA]</scope>
    <source>
        <strain evidence="1">DMR45628</strain>
    </source>
</reference>
<protein>
    <submittedName>
        <fullName evidence="1">Uncharacterized protein</fullName>
    </submittedName>
</protein>
<name>A0AAW1N561_POPJA</name>
<comment type="caution">
    <text evidence="1">The sequence shown here is derived from an EMBL/GenBank/DDBJ whole genome shotgun (WGS) entry which is preliminary data.</text>
</comment>
<keyword evidence="2" id="KW-1185">Reference proteome</keyword>
<accession>A0AAW1N561</accession>
<evidence type="ECO:0000313" key="1">
    <source>
        <dbReference type="EMBL" id="KAK9753731.1"/>
    </source>
</evidence>
<sequence>MERKDIADLLAATFLEYHNVPPTDVGTEDNIADLLAATFLEYHNVPPTDVGTEDTEVGTDLLAATFLEYHNVPPTDVGTEDTEVGSSVNSFLLLNPPHPHDSESFLTTPRAVKALVQRTPSVKAY</sequence>
<evidence type="ECO:0000313" key="2">
    <source>
        <dbReference type="Proteomes" id="UP001458880"/>
    </source>
</evidence>
<gene>
    <name evidence="1" type="ORF">QE152_g1800</name>
</gene>
<dbReference type="AlphaFoldDB" id="A0AAW1N561"/>
<proteinExistence type="predicted"/>